<name>A0A1I9GF27_BRUMA</name>
<dbReference type="EMBL" id="LN856865">
    <property type="protein sequence ID" value="CDP92971.1"/>
    <property type="molecule type" value="Genomic_DNA"/>
</dbReference>
<reference evidence="1" key="1">
    <citation type="journal article" date="2007" name="Science">
        <title>Draft genome of the filarial nematode parasite Brugia malayi.</title>
        <authorList>
            <person name="Ghedin E."/>
            <person name="Wang S."/>
            <person name="Spiro D."/>
            <person name="Caler E."/>
            <person name="Zhao Q."/>
            <person name="Crabtree J."/>
            <person name="Allen J.E."/>
            <person name="Delcher A.L."/>
            <person name="Guiliano D.B."/>
            <person name="Miranda-Saavedra D."/>
            <person name="Angiuoli S.V."/>
            <person name="Creasy T."/>
            <person name="Amedeo P."/>
            <person name="Haas B."/>
            <person name="El-Sayed N.M."/>
            <person name="Wortman J.R."/>
            <person name="Feldblyum T."/>
            <person name="Tallon L."/>
            <person name="Schatz M."/>
            <person name="Shumway M."/>
            <person name="Koo H."/>
            <person name="Salzberg S.L."/>
            <person name="Schobel S."/>
            <person name="Pertea M."/>
            <person name="Pop M."/>
            <person name="White O."/>
            <person name="Barton G.J."/>
            <person name="Carlow C.K."/>
            <person name="Crawford M.J."/>
            <person name="Daub J."/>
            <person name="Dimmic M.W."/>
            <person name="Estes C.F."/>
            <person name="Foster J.M."/>
            <person name="Ganatra M."/>
            <person name="Gregory W.F."/>
            <person name="Johnson N.M."/>
            <person name="Jin J."/>
            <person name="Komuniecki R."/>
            <person name="Korf I."/>
            <person name="Kumar S."/>
            <person name="Laney S."/>
            <person name="Li B.W."/>
            <person name="Li W."/>
            <person name="Lindblom T.H."/>
            <person name="Lustigman S."/>
            <person name="Ma D."/>
            <person name="Maina C.V."/>
            <person name="Martin D.M."/>
            <person name="McCarter J.P."/>
            <person name="McReynolds L."/>
            <person name="Mitreva M."/>
            <person name="Nutman T.B."/>
            <person name="Parkinson J."/>
            <person name="Peregrin-Alvarez J.M."/>
            <person name="Poole C."/>
            <person name="Ren Q."/>
            <person name="Saunders L."/>
            <person name="Sluder A.E."/>
            <person name="Smith K."/>
            <person name="Stanke M."/>
            <person name="Unnasch T.R."/>
            <person name="Ware J."/>
            <person name="Wei A.D."/>
            <person name="Weil G."/>
            <person name="Williams D.J."/>
            <person name="Zhang Y."/>
            <person name="Williams S.A."/>
            <person name="Fraser-Liggett C."/>
            <person name="Slatko B."/>
            <person name="Blaxter M.L."/>
            <person name="Scott A.L."/>
        </authorList>
    </citation>
    <scope>NUCLEOTIDE SEQUENCE</scope>
    <source>
        <strain evidence="1">FR3</strain>
    </source>
</reference>
<gene>
    <name evidence="1" type="primary">Bm13046</name>
    <name evidence="1" type="ORF">BM_Bm13046</name>
</gene>
<sequence>MEIYVRVTSRTVQVVSCGNTAVKRRKHLMWSTSSGCILLNDPFTERERTSRVNFWSNGEKRNPPV</sequence>
<accession>A0A1I9GF27</accession>
<dbReference type="AlphaFoldDB" id="A0A1I9GF27"/>
<protein>
    <submittedName>
        <fullName evidence="1">Bm13046</fullName>
    </submittedName>
</protein>
<organism evidence="1">
    <name type="scientific">Brugia malayi</name>
    <name type="common">Filarial nematode worm</name>
    <dbReference type="NCBI Taxonomy" id="6279"/>
    <lineage>
        <taxon>Eukaryota</taxon>
        <taxon>Metazoa</taxon>
        <taxon>Ecdysozoa</taxon>
        <taxon>Nematoda</taxon>
        <taxon>Chromadorea</taxon>
        <taxon>Rhabditida</taxon>
        <taxon>Spirurina</taxon>
        <taxon>Spiruromorpha</taxon>
        <taxon>Filarioidea</taxon>
        <taxon>Onchocercidae</taxon>
        <taxon>Brugia</taxon>
    </lineage>
</organism>
<evidence type="ECO:0000313" key="1">
    <source>
        <dbReference type="EMBL" id="CDP92971.1"/>
    </source>
</evidence>
<reference evidence="1" key="2">
    <citation type="submission" date="2012-12" db="EMBL/GenBank/DDBJ databases">
        <authorList>
            <consortium name="WormBase Consortium"/>
            <person name="Ghedin E."/>
            <person name="Paulini M."/>
        </authorList>
    </citation>
    <scope>NUCLEOTIDE SEQUENCE</scope>
    <source>
        <strain evidence="1">FR3</strain>
    </source>
</reference>
<proteinExistence type="predicted"/>